<dbReference type="SUPFAM" id="SSF52096">
    <property type="entry name" value="ClpP/crotonase"/>
    <property type="match status" value="1"/>
</dbReference>
<dbReference type="InterPro" id="IPR029045">
    <property type="entry name" value="ClpP/crotonase-like_dom_sf"/>
</dbReference>
<reference evidence="2 3" key="1">
    <citation type="submission" date="2015-12" db="EMBL/GenBank/DDBJ databases">
        <title>Draft genome sequence of Mesorhizobium sp. UFLA 01-765, a multitolerant efficient symbiont and plant-growth promoting strain isolated from Zn-mining soil using Leucaena leucocephala as a trap plant.</title>
        <authorList>
            <person name="Rangel W.M."/>
            <person name="Thijs S."/>
            <person name="Longatti S.M."/>
            <person name="Moreira F.M."/>
            <person name="Weyens N."/>
            <person name="Vangronsveld J."/>
            <person name="Van Hamme J.D."/>
            <person name="Bottos E.M."/>
            <person name="Rineau F."/>
        </authorList>
    </citation>
    <scope>NUCLEOTIDE SEQUENCE [LARGE SCALE GENOMIC DNA]</scope>
    <source>
        <strain evidence="2 3">UFLA 01-765</strain>
    </source>
</reference>
<evidence type="ECO:0000256" key="1">
    <source>
        <dbReference type="SAM" id="MobiDB-lite"/>
    </source>
</evidence>
<feature type="compositionally biased region" description="Polar residues" evidence="1">
    <location>
        <begin position="155"/>
        <end position="170"/>
    </location>
</feature>
<name>A0A101KVQ1_RHILI</name>
<feature type="region of interest" description="Disordered" evidence="1">
    <location>
        <begin position="155"/>
        <end position="186"/>
    </location>
</feature>
<dbReference type="OrthoDB" id="1522627at2"/>
<protein>
    <submittedName>
        <fullName evidence="2">Uncharacterized protein</fullName>
    </submittedName>
</protein>
<comment type="caution">
    <text evidence="2">The sequence shown here is derived from an EMBL/GenBank/DDBJ whole genome shotgun (WGS) entry which is preliminary data.</text>
</comment>
<organism evidence="2 3">
    <name type="scientific">Rhizobium loti</name>
    <name type="common">Mesorhizobium loti</name>
    <dbReference type="NCBI Taxonomy" id="381"/>
    <lineage>
        <taxon>Bacteria</taxon>
        <taxon>Pseudomonadati</taxon>
        <taxon>Pseudomonadota</taxon>
        <taxon>Alphaproteobacteria</taxon>
        <taxon>Hyphomicrobiales</taxon>
        <taxon>Phyllobacteriaceae</taxon>
        <taxon>Mesorhizobium</taxon>
    </lineage>
</organism>
<accession>A0A101KVQ1</accession>
<dbReference type="Proteomes" id="UP000053176">
    <property type="component" value="Unassembled WGS sequence"/>
</dbReference>
<sequence>MLVVSGEFGANEPLNAFSNAVASSRARIIVFNSPGGNVGSAIRLGRVIRAAGLDTLQLRQLQCASACSLAFLGGVHRIAEPGSIGIHRPSLKPADGMSNEEAEARVQFGTAAIIAYVIEMGVDPKLMELASSYDRHDIRYLSASEMVELRVTNGAANQSPADASQVSTTPNPAPAPAPAPDARQQPESVAVAFVRDLIEHHGDNNDFALAQVQASYAPTVDYHGKLTNLSSIIQDKRNYYQRWPERAYNVRNDSIVVSCANDRCMVSGVYDWIVRSPSTHKQEKGVADFGYTISIGPYPKIIAETVDVQR</sequence>
<dbReference type="AlphaFoldDB" id="A0A101KVQ1"/>
<proteinExistence type="predicted"/>
<gene>
    <name evidence="2" type="ORF">AU467_14445</name>
</gene>
<dbReference type="Gene3D" id="3.90.226.10">
    <property type="entry name" value="2-enoyl-CoA Hydratase, Chain A, domain 1"/>
    <property type="match status" value="1"/>
</dbReference>
<evidence type="ECO:0000313" key="2">
    <source>
        <dbReference type="EMBL" id="KUM27865.1"/>
    </source>
</evidence>
<evidence type="ECO:0000313" key="3">
    <source>
        <dbReference type="Proteomes" id="UP000053176"/>
    </source>
</evidence>
<dbReference type="EMBL" id="LPWA01000057">
    <property type="protein sequence ID" value="KUM27865.1"/>
    <property type="molecule type" value="Genomic_DNA"/>
</dbReference>